<evidence type="ECO:0000313" key="1">
    <source>
        <dbReference type="EMBL" id="GAA0389190.1"/>
    </source>
</evidence>
<evidence type="ECO:0000313" key="2">
    <source>
        <dbReference type="Proteomes" id="UP001500340"/>
    </source>
</evidence>
<dbReference type="Proteomes" id="UP001500340">
    <property type="component" value="Unassembled WGS sequence"/>
</dbReference>
<dbReference type="EMBL" id="BAAACX010000008">
    <property type="protein sequence ID" value="GAA0389190.1"/>
    <property type="molecule type" value="Genomic_DNA"/>
</dbReference>
<dbReference type="Gene3D" id="3.40.190.10">
    <property type="entry name" value="Periplasmic binding protein-like II"/>
    <property type="match status" value="1"/>
</dbReference>
<keyword evidence="2" id="KW-1185">Reference proteome</keyword>
<protein>
    <submittedName>
        <fullName evidence="1">Uncharacterized protein</fullName>
    </submittedName>
</protein>
<name>A0ABP3I379_9BACL</name>
<sequence>MTEAESAEVTALRSDLSTYVAQMEAKFITGQESIDGWDKYVQTLKKMGSDRFQEIYQGAYDRWKNN</sequence>
<accession>A0ABP3I379</accession>
<proteinExistence type="predicted"/>
<reference evidence="2" key="1">
    <citation type="journal article" date="2019" name="Int. J. Syst. Evol. Microbiol.">
        <title>The Global Catalogue of Microorganisms (GCM) 10K type strain sequencing project: providing services to taxonomists for standard genome sequencing and annotation.</title>
        <authorList>
            <consortium name="The Broad Institute Genomics Platform"/>
            <consortium name="The Broad Institute Genome Sequencing Center for Infectious Disease"/>
            <person name="Wu L."/>
            <person name="Ma J."/>
        </authorList>
    </citation>
    <scope>NUCLEOTIDE SEQUENCE [LARGE SCALE GENOMIC DNA]</scope>
    <source>
        <strain evidence="2">JCM 12774</strain>
    </source>
</reference>
<comment type="caution">
    <text evidence="1">The sequence shown here is derived from an EMBL/GenBank/DDBJ whole genome shotgun (WGS) entry which is preliminary data.</text>
</comment>
<dbReference type="SUPFAM" id="SSF53850">
    <property type="entry name" value="Periplasmic binding protein-like II"/>
    <property type="match status" value="1"/>
</dbReference>
<gene>
    <name evidence="1" type="ORF">GCM10008933_20190</name>
</gene>
<organism evidence="1 2">
    <name type="scientific">Paenibacillus motobuensis</name>
    <dbReference type="NCBI Taxonomy" id="295324"/>
    <lineage>
        <taxon>Bacteria</taxon>
        <taxon>Bacillati</taxon>
        <taxon>Bacillota</taxon>
        <taxon>Bacilli</taxon>
        <taxon>Bacillales</taxon>
        <taxon>Paenibacillaceae</taxon>
        <taxon>Paenibacillus</taxon>
    </lineage>
</organism>